<keyword evidence="14" id="KW-1185">Reference proteome</keyword>
<dbReference type="PROSITE" id="PS50893">
    <property type="entry name" value="ABC_TRANSPORTER_2"/>
    <property type="match status" value="2"/>
</dbReference>
<comment type="caution">
    <text evidence="13">The sequence shown here is derived from an EMBL/GenBank/DDBJ whole genome shotgun (WGS) entry which is preliminary data.</text>
</comment>
<feature type="transmembrane region" description="Helical" evidence="11">
    <location>
        <begin position="360"/>
        <end position="380"/>
    </location>
</feature>
<dbReference type="InterPro" id="IPR026082">
    <property type="entry name" value="ABCA"/>
</dbReference>
<dbReference type="PANTHER" id="PTHR19229:SF36">
    <property type="entry name" value="ATP-BINDING CASSETTE SUB-FAMILY A MEMBER 2"/>
    <property type="match status" value="1"/>
</dbReference>
<protein>
    <recommendedName>
        <fullName evidence="12">ABC transporter domain-containing protein</fullName>
    </recommendedName>
</protein>
<evidence type="ECO:0000256" key="4">
    <source>
        <dbReference type="ARBA" id="ARBA00022692"/>
    </source>
</evidence>
<comment type="subcellular location">
    <subcellularLocation>
        <location evidence="1">Membrane</location>
        <topology evidence="1">Multi-pass membrane protein</topology>
    </subcellularLocation>
</comment>
<dbReference type="Gene3D" id="3.40.50.300">
    <property type="entry name" value="P-loop containing nucleotide triphosphate hydrolases"/>
    <property type="match status" value="2"/>
</dbReference>
<evidence type="ECO:0000313" key="13">
    <source>
        <dbReference type="EMBL" id="KAF4611653.1"/>
    </source>
</evidence>
<dbReference type="EMBL" id="JAACJL010000057">
    <property type="protein sequence ID" value="KAF4611653.1"/>
    <property type="molecule type" value="Genomic_DNA"/>
</dbReference>
<keyword evidence="8 11" id="KW-1133">Transmembrane helix</keyword>
<evidence type="ECO:0000256" key="6">
    <source>
        <dbReference type="ARBA" id="ARBA00022741"/>
    </source>
</evidence>
<feature type="region of interest" description="Disordered" evidence="10">
    <location>
        <begin position="1607"/>
        <end position="1642"/>
    </location>
</feature>
<feature type="transmembrane region" description="Helical" evidence="11">
    <location>
        <begin position="1014"/>
        <end position="1037"/>
    </location>
</feature>
<feature type="compositionally biased region" description="Low complexity" evidence="10">
    <location>
        <begin position="1609"/>
        <end position="1620"/>
    </location>
</feature>
<evidence type="ECO:0000256" key="9">
    <source>
        <dbReference type="ARBA" id="ARBA00023136"/>
    </source>
</evidence>
<evidence type="ECO:0000256" key="5">
    <source>
        <dbReference type="ARBA" id="ARBA00022737"/>
    </source>
</evidence>
<dbReference type="InterPro" id="IPR003439">
    <property type="entry name" value="ABC_transporter-like_ATP-bd"/>
</dbReference>
<evidence type="ECO:0000256" key="11">
    <source>
        <dbReference type="SAM" id="Phobius"/>
    </source>
</evidence>
<gene>
    <name evidence="13" type="ORF">D9613_004331</name>
</gene>
<keyword evidence="7" id="KW-0067">ATP-binding</keyword>
<feature type="transmembrane region" description="Helical" evidence="11">
    <location>
        <begin position="1123"/>
        <end position="1149"/>
    </location>
</feature>
<dbReference type="PANTHER" id="PTHR19229">
    <property type="entry name" value="ATP-BINDING CASSETTE TRANSPORTER SUBFAMILY A ABCA"/>
    <property type="match status" value="1"/>
</dbReference>
<dbReference type="GO" id="GO:0005319">
    <property type="term" value="F:lipid transporter activity"/>
    <property type="evidence" value="ECO:0007669"/>
    <property type="project" value="TreeGrafter"/>
</dbReference>
<feature type="transmembrane region" description="Helical" evidence="11">
    <location>
        <begin position="1057"/>
        <end position="1082"/>
    </location>
</feature>
<feature type="transmembrane region" description="Helical" evidence="11">
    <location>
        <begin position="1206"/>
        <end position="1227"/>
    </location>
</feature>
<dbReference type="SUPFAM" id="SSF52540">
    <property type="entry name" value="P-loop containing nucleoside triphosphate hydrolases"/>
    <property type="match status" value="2"/>
</dbReference>
<evidence type="ECO:0000313" key="14">
    <source>
        <dbReference type="Proteomes" id="UP000521872"/>
    </source>
</evidence>
<dbReference type="InterPro" id="IPR017871">
    <property type="entry name" value="ABC_transporter-like_CS"/>
</dbReference>
<feature type="transmembrane region" description="Helical" evidence="11">
    <location>
        <begin position="839"/>
        <end position="860"/>
    </location>
</feature>
<feature type="transmembrane region" description="Helical" evidence="11">
    <location>
        <begin position="1094"/>
        <end position="1117"/>
    </location>
</feature>
<feature type="transmembrane region" description="Helical" evidence="11">
    <location>
        <begin position="272"/>
        <end position="293"/>
    </location>
</feature>
<dbReference type="PROSITE" id="PS00211">
    <property type="entry name" value="ABC_TRANSPORTER_1"/>
    <property type="match status" value="2"/>
</dbReference>
<feature type="transmembrane region" description="Helical" evidence="11">
    <location>
        <begin position="228"/>
        <end position="245"/>
    </location>
</feature>
<name>A0A8H4VJ33_9AGAR</name>
<dbReference type="InterPro" id="IPR003593">
    <property type="entry name" value="AAA+_ATPase"/>
</dbReference>
<dbReference type="GO" id="GO:0016887">
    <property type="term" value="F:ATP hydrolysis activity"/>
    <property type="evidence" value="ECO:0007669"/>
    <property type="project" value="InterPro"/>
</dbReference>
<feature type="domain" description="ABC transporter" evidence="12">
    <location>
        <begin position="1270"/>
        <end position="1499"/>
    </location>
</feature>
<evidence type="ECO:0000256" key="10">
    <source>
        <dbReference type="SAM" id="MobiDB-lite"/>
    </source>
</evidence>
<evidence type="ECO:0000256" key="3">
    <source>
        <dbReference type="ARBA" id="ARBA00022448"/>
    </source>
</evidence>
<dbReference type="InterPro" id="IPR013525">
    <property type="entry name" value="ABC2_TM"/>
</dbReference>
<keyword evidence="9 11" id="KW-0472">Membrane</keyword>
<dbReference type="Proteomes" id="UP000521872">
    <property type="component" value="Unassembled WGS sequence"/>
</dbReference>
<feature type="transmembrane region" description="Helical" evidence="11">
    <location>
        <begin position="334"/>
        <end position="353"/>
    </location>
</feature>
<evidence type="ECO:0000256" key="7">
    <source>
        <dbReference type="ARBA" id="ARBA00022840"/>
    </source>
</evidence>
<feature type="transmembrane region" description="Helical" evidence="11">
    <location>
        <begin position="400"/>
        <end position="424"/>
    </location>
</feature>
<proteinExistence type="inferred from homology"/>
<dbReference type="SMART" id="SM00382">
    <property type="entry name" value="AAA"/>
    <property type="match status" value="2"/>
</dbReference>
<dbReference type="Pfam" id="PF00005">
    <property type="entry name" value="ABC_tran"/>
    <property type="match status" value="2"/>
</dbReference>
<keyword evidence="5" id="KW-0677">Repeat</keyword>
<dbReference type="GO" id="GO:0005524">
    <property type="term" value="F:ATP binding"/>
    <property type="evidence" value="ECO:0007669"/>
    <property type="project" value="UniProtKB-KW"/>
</dbReference>
<evidence type="ECO:0000256" key="1">
    <source>
        <dbReference type="ARBA" id="ARBA00004141"/>
    </source>
</evidence>
<organism evidence="13 14">
    <name type="scientific">Agrocybe pediades</name>
    <dbReference type="NCBI Taxonomy" id="84607"/>
    <lineage>
        <taxon>Eukaryota</taxon>
        <taxon>Fungi</taxon>
        <taxon>Dikarya</taxon>
        <taxon>Basidiomycota</taxon>
        <taxon>Agaricomycotina</taxon>
        <taxon>Agaricomycetes</taxon>
        <taxon>Agaricomycetidae</taxon>
        <taxon>Agaricales</taxon>
        <taxon>Agaricineae</taxon>
        <taxon>Strophariaceae</taxon>
        <taxon>Agrocybe</taxon>
    </lineage>
</organism>
<sequence length="1702" mass="186693">MPNIFWLQFSTLTWKNWIVISRHPYSAVLRCLLLPIAYGVFLSFAQGFVNRLNNYGMGSPAPIKSLEDQFDGSLMLLWVDETTGLTRPRPDTIMSRVTQTFTSTQLSAVEEINDVLDIGVKCRPNFSGLSSCFAGVVFNDAIVNGTSLPSVNYTIMGDGGLRYIDVKGQKSDFERQIFPLQWALDKAIIELQTGIVQRTPLEWPYSIMTNEEQATNLRLSYVRGIREIIILAFFLAFATISYQVAGSVANERALLITGHMKAMGLLDAARMLSWQVSISLTYLPGWVIVALIWKARVFVVTDASLLIFVHLLLGMVLASWSLFVAAPFGTNPQLAAVVTLFLGIATAVIGHAIDPSKHALMVVFSLICPPSFYIFAMKAICGFENHQLPALYSKGDPDHGITLLPFVLIALVNIFLWPIFAVYLERWLYETISPKSATKKHGQNYIAPGMAISIRNLTKVYSNPLNFFSKNGSVTAVSNLSLDIPKTGIFVLLGSNGAGKSTSLSILAGLSSITDGTVTFEGGLPRPLRGDLGIVPQKDVLFDELTCLQTLEVWKAVKWSHNSDEDEDLEQLLIACDLEKKIHYNAGALSGGQKRKLQLAIGLLGGSKIVLVDECTSGVDPLSRRALWKTLTTFRDDRSIVFTTHFLDEADLLGDHIAILAAPGQVVASGSPVALKRDIGEGYSIKVTFDWTLDSEKSTEQSLLQDIRRLAPKTYVTNPSSSEACFHLRTRDSTVVEAALNMMDAHHRAERILSYDILGPTIEDVFLSVMNDRDTSKRRSIESFGPGLDPDSMPVDEIAYSPLLESSVGLGLTDGRSVSPFRQAFTVFHKRALIAKRAYMTPLLAIAVAVMGACVPLVFIKGQEQPCTFKPQIPTALPLFLPASPPLLNSTMLGGPAHVVDSPPGLLYPLDQVFTVTDTADNTSFVNMISANFRSISTGGVSVNEDTGESLFAWEATVPGVKGASMLNLASNALYSRALNMSSSNPLEEETPSVDVIFSNYTNMQRVASATLVYLKWLFFFGAVMAVYPAFYAIYVSKERRTAVQAMQLSNGLNNPIGMWLGHLMFDMIPSIILSTIIVIVFSAVSDQFRALGLLWIVMVLYAISGTLFSYALSLMVSSPLGAFAISAVYQFLCFIMYLSAYLLAFTYAKLSETTQVTTKIHFLLSFTAPIASLARATLVSVNLFSLLCNGSDDISTAQLLSIDKFGGPILYLILYSIALLIILVFVDSGSRVKRKFRKGSKKLFLGHDTPPPPDVIAEANRVQVSDDPLRVLNVSKSYYGKRVTDDVSLGVRKDHIFALLGPNGAGKTTTFNIIRGDVYPDHGDIIINGASMVTDPRGARASLGVCPQFTAIDSQLTVREHLIIYGRFKGLQRGEELNRNIDIILEATSLTIYADRLAEKLSGGNQRKLALAIALMGNPSVILIDEFSTGVDPKMKRDMWNTLRKVSIGKAIVITTHSMEEASALADQVGILAKRMLAVGTIDDLSARYASYEVHFSCRSRGEVLQARRLMSQVPGSRKADDVATRFEVPIDGAFTLAQLFSLLSSQGDFLEYTVERASLESVFLKVVRGQESRDMELFRSDISETDAERAMSGFASLQPQQILVRMPTPSSSNTSSRRSSVDNKHKTLPPPPRVSKHSVDFGPTRISLEVTIPQKPAEQKAGGWYRHPTPQTARKVAEFVPLRPQGPRKYQCMPSGSETS</sequence>
<dbReference type="CDD" id="cd03263">
    <property type="entry name" value="ABC_subfamily_A"/>
    <property type="match status" value="2"/>
</dbReference>
<accession>A0A8H4VJ33</accession>
<comment type="similarity">
    <text evidence="2">Belongs to the ABC transporter superfamily. ABCA family.</text>
</comment>
<reference evidence="13 14" key="1">
    <citation type="submission" date="2019-12" db="EMBL/GenBank/DDBJ databases">
        <authorList>
            <person name="Floudas D."/>
            <person name="Bentzer J."/>
            <person name="Ahren D."/>
            <person name="Johansson T."/>
            <person name="Persson P."/>
            <person name="Tunlid A."/>
        </authorList>
    </citation>
    <scope>NUCLEOTIDE SEQUENCE [LARGE SCALE GENOMIC DNA]</scope>
    <source>
        <strain evidence="13 14">CBS 102.39</strain>
    </source>
</reference>
<dbReference type="Pfam" id="PF12698">
    <property type="entry name" value="ABC2_membrane_3"/>
    <property type="match status" value="1"/>
</dbReference>
<dbReference type="GO" id="GO:0016020">
    <property type="term" value="C:membrane"/>
    <property type="evidence" value="ECO:0007669"/>
    <property type="project" value="UniProtKB-SubCell"/>
</dbReference>
<evidence type="ECO:0000256" key="2">
    <source>
        <dbReference type="ARBA" id="ARBA00008869"/>
    </source>
</evidence>
<feature type="domain" description="ABC transporter" evidence="12">
    <location>
        <begin position="452"/>
        <end position="688"/>
    </location>
</feature>
<dbReference type="GO" id="GO:0140359">
    <property type="term" value="F:ABC-type transporter activity"/>
    <property type="evidence" value="ECO:0007669"/>
    <property type="project" value="InterPro"/>
</dbReference>
<feature type="transmembrane region" description="Helical" evidence="11">
    <location>
        <begin position="305"/>
        <end position="328"/>
    </location>
</feature>
<evidence type="ECO:0000256" key="8">
    <source>
        <dbReference type="ARBA" id="ARBA00022989"/>
    </source>
</evidence>
<dbReference type="InterPro" id="IPR027417">
    <property type="entry name" value="P-loop_NTPase"/>
</dbReference>
<evidence type="ECO:0000259" key="12">
    <source>
        <dbReference type="PROSITE" id="PS50893"/>
    </source>
</evidence>
<keyword evidence="4 11" id="KW-0812">Transmembrane</keyword>
<keyword evidence="6" id="KW-0547">Nucleotide-binding</keyword>
<keyword evidence="3" id="KW-0813">Transport</keyword>